<sequence length="249" mass="27120">MGAWARRILVLGALVAGAGLRAAPTAPDLGALRVCVADMAYPPYITLDLAHPGLAERRLVEAGAAVGVRVEIAYLPIRRCHRMVRDGDMDLVYLAATPQSLAEYRFPRTAQGQPDRALRIAQELVVVVVRRADPVVWDGKRFGQPPALGTRAGLRMAREAAERLGLAVDDSAFDAAQALRKLQAKRHDAVLLLQADVEQQGTLMKELDLLALPKPAATFDGYMAASPKLHPGREAALRAYWKALPRWKP</sequence>
<proteinExistence type="predicted"/>
<evidence type="ECO:0000313" key="3">
    <source>
        <dbReference type="Proteomes" id="UP000288587"/>
    </source>
</evidence>
<dbReference type="Proteomes" id="UP000288587">
    <property type="component" value="Unassembled WGS sequence"/>
</dbReference>
<dbReference type="EMBL" id="SACM01000002">
    <property type="protein sequence ID" value="RVT86051.1"/>
    <property type="molecule type" value="Genomic_DNA"/>
</dbReference>
<comment type="caution">
    <text evidence="2">The sequence shown here is derived from an EMBL/GenBank/DDBJ whole genome shotgun (WGS) entry which is preliminary data.</text>
</comment>
<keyword evidence="3" id="KW-1185">Reference proteome</keyword>
<name>A0A437LL56_9BURK</name>
<dbReference type="SUPFAM" id="SSF53850">
    <property type="entry name" value="Periplasmic binding protein-like II"/>
    <property type="match status" value="1"/>
</dbReference>
<dbReference type="OrthoDB" id="9153121at2"/>
<dbReference type="RefSeq" id="WP_127682549.1">
    <property type="nucleotide sequence ID" value="NZ_SACM01000002.1"/>
</dbReference>
<keyword evidence="1" id="KW-0732">Signal</keyword>
<evidence type="ECO:0000256" key="1">
    <source>
        <dbReference type="SAM" id="SignalP"/>
    </source>
</evidence>
<protein>
    <recommendedName>
        <fullName evidence="4">Transporter substrate-binding domain-containing protein</fullName>
    </recommendedName>
</protein>
<feature type="chain" id="PRO_5019453454" description="Transporter substrate-binding domain-containing protein" evidence="1">
    <location>
        <begin position="23"/>
        <end position="249"/>
    </location>
</feature>
<feature type="signal peptide" evidence="1">
    <location>
        <begin position="1"/>
        <end position="22"/>
    </location>
</feature>
<gene>
    <name evidence="2" type="ORF">EOD73_08375</name>
</gene>
<reference evidence="2 3" key="1">
    <citation type="submission" date="2019-01" db="EMBL/GenBank/DDBJ databases">
        <authorList>
            <person name="Chen W.-M."/>
        </authorList>
    </citation>
    <scope>NUCLEOTIDE SEQUENCE [LARGE SCALE GENOMIC DNA]</scope>
    <source>
        <strain evidence="2 3">CCP-18</strain>
    </source>
</reference>
<dbReference type="AlphaFoldDB" id="A0A437LL56"/>
<evidence type="ECO:0000313" key="2">
    <source>
        <dbReference type="EMBL" id="RVT86051.1"/>
    </source>
</evidence>
<accession>A0A437LL56</accession>
<evidence type="ECO:0008006" key="4">
    <source>
        <dbReference type="Google" id="ProtNLM"/>
    </source>
</evidence>
<organism evidence="2 3">
    <name type="scientific">Inhella crocodyli</name>
    <dbReference type="NCBI Taxonomy" id="2499851"/>
    <lineage>
        <taxon>Bacteria</taxon>
        <taxon>Pseudomonadati</taxon>
        <taxon>Pseudomonadota</taxon>
        <taxon>Betaproteobacteria</taxon>
        <taxon>Burkholderiales</taxon>
        <taxon>Sphaerotilaceae</taxon>
        <taxon>Inhella</taxon>
    </lineage>
</organism>